<evidence type="ECO:0000313" key="1">
    <source>
        <dbReference type="EMBL" id="GHI27035.1"/>
    </source>
</evidence>
<proteinExistence type="predicted"/>
<gene>
    <name evidence="1" type="ORF">Shyd_84060</name>
</gene>
<organism evidence="1 2">
    <name type="scientific">Streptomyces hydrogenans</name>
    <dbReference type="NCBI Taxonomy" id="1873719"/>
    <lineage>
        <taxon>Bacteria</taxon>
        <taxon>Bacillati</taxon>
        <taxon>Actinomycetota</taxon>
        <taxon>Actinomycetes</taxon>
        <taxon>Kitasatosporales</taxon>
        <taxon>Streptomycetaceae</taxon>
        <taxon>Streptomyces</taxon>
    </lineage>
</organism>
<accession>A0ABQ3PPV5</accession>
<evidence type="ECO:0000313" key="2">
    <source>
        <dbReference type="Proteomes" id="UP001052739"/>
    </source>
</evidence>
<name>A0ABQ3PPV5_9ACTN</name>
<keyword evidence="2" id="KW-1185">Reference proteome</keyword>
<dbReference type="EMBL" id="BNDW01000112">
    <property type="protein sequence ID" value="GHI27035.1"/>
    <property type="molecule type" value="Genomic_DNA"/>
</dbReference>
<sequence>MVEQGDGEAEVAAVGVVPGPGPDRRLAAEGLHPAAGLLGRRVLPQVGGVAVEPAHVALVDGLDVVAERAVVAAVRPDPFERGREAEGLGDLGAGQAPVDLADGLVVQVAVEVPLVGEELDDGVVAPGGPVVGGEGDVGGPGVEADGLGEVAGPGVGVADLGAAQG</sequence>
<protein>
    <submittedName>
        <fullName evidence="1">Uncharacterized protein</fullName>
    </submittedName>
</protein>
<comment type="caution">
    <text evidence="1">The sequence shown here is derived from an EMBL/GenBank/DDBJ whole genome shotgun (WGS) entry which is preliminary data.</text>
</comment>
<reference evidence="1" key="1">
    <citation type="submission" date="2024-05" db="EMBL/GenBank/DDBJ databases">
        <title>Whole genome shotgun sequence of Streptomyces hydrogenans NBRC 13475.</title>
        <authorList>
            <person name="Komaki H."/>
            <person name="Tamura T."/>
        </authorList>
    </citation>
    <scope>NUCLEOTIDE SEQUENCE</scope>
    <source>
        <strain evidence="1">NBRC 13475</strain>
    </source>
</reference>
<dbReference type="Proteomes" id="UP001052739">
    <property type="component" value="Unassembled WGS sequence"/>
</dbReference>